<dbReference type="PROSITE" id="PS50158">
    <property type="entry name" value="ZF_CCHC"/>
    <property type="match status" value="1"/>
</dbReference>
<keyword evidence="1" id="KW-0863">Zinc-finger</keyword>
<proteinExistence type="predicted"/>
<keyword evidence="5" id="KW-1185">Reference proteome</keyword>
<dbReference type="SUPFAM" id="SSF57756">
    <property type="entry name" value="Retrovirus zinc finger-like domains"/>
    <property type="match status" value="1"/>
</dbReference>
<feature type="region of interest" description="Disordered" evidence="2">
    <location>
        <begin position="1"/>
        <end position="20"/>
    </location>
</feature>
<dbReference type="InterPro" id="IPR001878">
    <property type="entry name" value="Znf_CCHC"/>
</dbReference>
<dbReference type="InterPro" id="IPR036875">
    <property type="entry name" value="Znf_CCHC_sf"/>
</dbReference>
<dbReference type="GO" id="GO:0008270">
    <property type="term" value="F:zinc ion binding"/>
    <property type="evidence" value="ECO:0007669"/>
    <property type="project" value="UniProtKB-KW"/>
</dbReference>
<accession>A0A7M5VCD2</accession>
<keyword evidence="1" id="KW-0862">Zinc</keyword>
<dbReference type="EnsemblMetazoa" id="CLYHEMT007900.1">
    <property type="protein sequence ID" value="CLYHEMP007900.1"/>
    <property type="gene ID" value="CLYHEMG007900"/>
</dbReference>
<dbReference type="Proteomes" id="UP000594262">
    <property type="component" value="Unplaced"/>
</dbReference>
<evidence type="ECO:0000259" key="3">
    <source>
        <dbReference type="PROSITE" id="PS50158"/>
    </source>
</evidence>
<dbReference type="GO" id="GO:0003676">
    <property type="term" value="F:nucleic acid binding"/>
    <property type="evidence" value="ECO:0007669"/>
    <property type="project" value="InterPro"/>
</dbReference>
<dbReference type="AlphaFoldDB" id="A0A7M5VCD2"/>
<name>A0A7M5VCD2_9CNID</name>
<protein>
    <recommendedName>
        <fullName evidence="3">CCHC-type domain-containing protein</fullName>
    </recommendedName>
</protein>
<evidence type="ECO:0000256" key="2">
    <source>
        <dbReference type="SAM" id="MobiDB-lite"/>
    </source>
</evidence>
<sequence length="276" mass="31506">SEKKKQKQMNNNLKKMTKENKNTQTKSFICFTCRQTGHKKAECHLKPNNTWSAVSEPTPKAQNNGNIRSKAPDFAFKVENELEIDIGNRCYDGYLRDDLSLVDLLKNGHDEFSQNNVVRIDDSGEIPMSDRGYDGLIFDDPSLDKDLLTYNNNFYGHEKYYKRNAIGIINSGEIPVSSERSYDGSIQDDLSLVKGLVTNNNNNNNDFQRSYDGLIQDDPSLANEILSSNNKYEPIQNIFDDHGGIKVEEDSREELQGEVNVKKEQNLGQTLMQSWY</sequence>
<evidence type="ECO:0000256" key="1">
    <source>
        <dbReference type="PROSITE-ProRule" id="PRU00047"/>
    </source>
</evidence>
<evidence type="ECO:0000313" key="4">
    <source>
        <dbReference type="EnsemblMetazoa" id="CLYHEMP007900.1"/>
    </source>
</evidence>
<reference evidence="4" key="1">
    <citation type="submission" date="2021-01" db="UniProtKB">
        <authorList>
            <consortium name="EnsemblMetazoa"/>
        </authorList>
    </citation>
    <scope>IDENTIFICATION</scope>
</reference>
<organism evidence="4 5">
    <name type="scientific">Clytia hemisphaerica</name>
    <dbReference type="NCBI Taxonomy" id="252671"/>
    <lineage>
        <taxon>Eukaryota</taxon>
        <taxon>Metazoa</taxon>
        <taxon>Cnidaria</taxon>
        <taxon>Hydrozoa</taxon>
        <taxon>Hydroidolina</taxon>
        <taxon>Leptothecata</taxon>
        <taxon>Obeliida</taxon>
        <taxon>Clytiidae</taxon>
        <taxon>Clytia</taxon>
    </lineage>
</organism>
<feature type="domain" description="CCHC-type" evidence="3">
    <location>
        <begin position="30"/>
        <end position="43"/>
    </location>
</feature>
<keyword evidence="1" id="KW-0479">Metal-binding</keyword>
<evidence type="ECO:0000313" key="5">
    <source>
        <dbReference type="Proteomes" id="UP000594262"/>
    </source>
</evidence>